<dbReference type="OrthoDB" id="9803985at2"/>
<evidence type="ECO:0000256" key="2">
    <source>
        <dbReference type="ARBA" id="ARBA00022475"/>
    </source>
</evidence>
<name>A0A0W0W438_9GAMM</name>
<dbReference type="InterPro" id="IPR020846">
    <property type="entry name" value="MFS_dom"/>
</dbReference>
<dbReference type="Proteomes" id="UP000054908">
    <property type="component" value="Unassembled WGS sequence"/>
</dbReference>
<feature type="transmembrane region" description="Helical" evidence="6">
    <location>
        <begin position="14"/>
        <end position="32"/>
    </location>
</feature>
<dbReference type="InterPro" id="IPR036259">
    <property type="entry name" value="MFS_trans_sf"/>
</dbReference>
<feature type="transmembrane region" description="Helical" evidence="6">
    <location>
        <begin position="247"/>
        <end position="267"/>
    </location>
</feature>
<evidence type="ECO:0000256" key="5">
    <source>
        <dbReference type="ARBA" id="ARBA00023136"/>
    </source>
</evidence>
<protein>
    <submittedName>
        <fullName evidence="8">Major facilitator superfamily transporter</fullName>
    </submittedName>
</protein>
<comment type="subcellular location">
    <subcellularLocation>
        <location evidence="1">Cell membrane</location>
        <topology evidence="1">Multi-pass membrane protein</topology>
    </subcellularLocation>
</comment>
<feature type="transmembrane region" description="Helical" evidence="6">
    <location>
        <begin position="148"/>
        <end position="167"/>
    </location>
</feature>
<evidence type="ECO:0000256" key="1">
    <source>
        <dbReference type="ARBA" id="ARBA00004651"/>
    </source>
</evidence>
<sequence length="392" mass="42822">MNLKHKADLPCKKAFKFILLLGVVSLFADMTYEGARSIIGPYLALLGANAAIVGFVSGLGELLGYVLRITSGYLADRTKKYWTITILGYTCNLIAVPLLALVGHWWVAAILILVERVGKAIRAPARDAMLSHAGNHVGMGWAFGLHEALDQIGGMVGPLLIAIALYFKEGYQFSFAILLIPALLALITLLFARWLYPRPQDLEIEQSHLQTSTMSAAFWLYLTGAALIAAGYADFPLMAYHFQKTGLLSLIWIPIAYSIAMGANTMSAPLLGHLYDRKGFSVLIVISLISCLFAPFVFLGNFSLALLGVILWSIGVGAHESLMRAIVAKMIPKEQRASAYGIFNTGFGVFWFLGSASMGMLYDISVLALVIFSVMIQLLAIPLLLMVKNKYF</sequence>
<dbReference type="InterPro" id="IPR011701">
    <property type="entry name" value="MFS"/>
</dbReference>
<keyword evidence="5 6" id="KW-0472">Membrane</keyword>
<evidence type="ECO:0000256" key="4">
    <source>
        <dbReference type="ARBA" id="ARBA00022989"/>
    </source>
</evidence>
<evidence type="ECO:0000313" key="8">
    <source>
        <dbReference type="EMBL" id="KTD27163.1"/>
    </source>
</evidence>
<dbReference type="PATRIC" id="fig|466.6.peg.1486"/>
<keyword evidence="2" id="KW-1003">Cell membrane</keyword>
<dbReference type="Pfam" id="PF07690">
    <property type="entry name" value="MFS_1"/>
    <property type="match status" value="1"/>
</dbReference>
<feature type="transmembrane region" description="Helical" evidence="6">
    <location>
        <begin position="279"/>
        <end position="298"/>
    </location>
</feature>
<dbReference type="AlphaFoldDB" id="A0A0W0W438"/>
<feature type="transmembrane region" description="Helical" evidence="6">
    <location>
        <begin position="364"/>
        <end position="387"/>
    </location>
</feature>
<reference evidence="8 9" key="1">
    <citation type="submission" date="2015-11" db="EMBL/GenBank/DDBJ databases">
        <title>Genomic analysis of 38 Legionella species identifies large and diverse effector repertoires.</title>
        <authorList>
            <person name="Burstein D."/>
            <person name="Amaro F."/>
            <person name="Zusman T."/>
            <person name="Lifshitz Z."/>
            <person name="Cohen O."/>
            <person name="Gilbert J.A."/>
            <person name="Pupko T."/>
            <person name="Shuman H.A."/>
            <person name="Segal G."/>
        </authorList>
    </citation>
    <scope>NUCLEOTIDE SEQUENCE [LARGE SCALE GENOMIC DNA]</scope>
    <source>
        <strain evidence="8 9">PX-1-G2-E2</strain>
    </source>
</reference>
<feature type="transmembrane region" description="Helical" evidence="6">
    <location>
        <begin position="339"/>
        <end position="358"/>
    </location>
</feature>
<proteinExistence type="predicted"/>
<dbReference type="PANTHER" id="PTHR42688:SF1">
    <property type="entry name" value="BLR5212 PROTEIN"/>
    <property type="match status" value="1"/>
</dbReference>
<dbReference type="RefSeq" id="WP_058452181.1">
    <property type="nucleotide sequence ID" value="NZ_CAAAIB010000013.1"/>
</dbReference>
<dbReference type="GO" id="GO:0005886">
    <property type="term" value="C:plasma membrane"/>
    <property type="evidence" value="ECO:0007669"/>
    <property type="project" value="UniProtKB-SubCell"/>
</dbReference>
<dbReference type="InterPro" id="IPR052425">
    <property type="entry name" value="Uncharacterized_MFS-type"/>
</dbReference>
<accession>A0A0W0W438</accession>
<dbReference type="STRING" id="466.Lmac_1411"/>
<keyword evidence="4 6" id="KW-1133">Transmembrane helix</keyword>
<feature type="transmembrane region" description="Helical" evidence="6">
    <location>
        <begin position="173"/>
        <end position="196"/>
    </location>
</feature>
<dbReference type="GO" id="GO:0022857">
    <property type="term" value="F:transmembrane transporter activity"/>
    <property type="evidence" value="ECO:0007669"/>
    <property type="project" value="InterPro"/>
</dbReference>
<gene>
    <name evidence="8" type="ORF">Lmac_1411</name>
</gene>
<comment type="caution">
    <text evidence="8">The sequence shown here is derived from an EMBL/GenBank/DDBJ whole genome shotgun (WGS) entry which is preliminary data.</text>
</comment>
<keyword evidence="3 6" id="KW-0812">Transmembrane</keyword>
<dbReference type="PROSITE" id="PS50850">
    <property type="entry name" value="MFS"/>
    <property type="match status" value="1"/>
</dbReference>
<dbReference type="Gene3D" id="1.20.1250.20">
    <property type="entry name" value="MFS general substrate transporter like domains"/>
    <property type="match status" value="2"/>
</dbReference>
<feature type="domain" description="Major facilitator superfamily (MFS) profile" evidence="7">
    <location>
        <begin position="15"/>
        <end position="391"/>
    </location>
</feature>
<feature type="transmembrane region" description="Helical" evidence="6">
    <location>
        <begin position="86"/>
        <end position="114"/>
    </location>
</feature>
<evidence type="ECO:0000313" key="9">
    <source>
        <dbReference type="Proteomes" id="UP000054908"/>
    </source>
</evidence>
<evidence type="ECO:0000256" key="3">
    <source>
        <dbReference type="ARBA" id="ARBA00022692"/>
    </source>
</evidence>
<feature type="transmembrane region" description="Helical" evidence="6">
    <location>
        <begin position="216"/>
        <end position="235"/>
    </location>
</feature>
<feature type="transmembrane region" description="Helical" evidence="6">
    <location>
        <begin position="44"/>
        <end position="66"/>
    </location>
</feature>
<organism evidence="8 9">
    <name type="scientific">Legionella maceachernii</name>
    <dbReference type="NCBI Taxonomy" id="466"/>
    <lineage>
        <taxon>Bacteria</taxon>
        <taxon>Pseudomonadati</taxon>
        <taxon>Pseudomonadota</taxon>
        <taxon>Gammaproteobacteria</taxon>
        <taxon>Legionellales</taxon>
        <taxon>Legionellaceae</taxon>
        <taxon>Legionella</taxon>
    </lineage>
</organism>
<dbReference type="SUPFAM" id="SSF103473">
    <property type="entry name" value="MFS general substrate transporter"/>
    <property type="match status" value="1"/>
</dbReference>
<keyword evidence="9" id="KW-1185">Reference proteome</keyword>
<dbReference type="PANTHER" id="PTHR42688">
    <property type="entry name" value="CONSERVED PROTEIN"/>
    <property type="match status" value="1"/>
</dbReference>
<dbReference type="CDD" id="cd17370">
    <property type="entry name" value="MFS_MJ1317_like"/>
    <property type="match status" value="1"/>
</dbReference>
<evidence type="ECO:0000259" key="7">
    <source>
        <dbReference type="PROSITE" id="PS50850"/>
    </source>
</evidence>
<dbReference type="EMBL" id="LNYL01000033">
    <property type="protein sequence ID" value="KTD27163.1"/>
    <property type="molecule type" value="Genomic_DNA"/>
</dbReference>
<evidence type="ECO:0000256" key="6">
    <source>
        <dbReference type="SAM" id="Phobius"/>
    </source>
</evidence>